<evidence type="ECO:0000313" key="3">
    <source>
        <dbReference type="EMBL" id="VVA38930.1"/>
    </source>
</evidence>
<evidence type="ECO:0000256" key="2">
    <source>
        <dbReference type="SAM" id="MobiDB-lite"/>
    </source>
</evidence>
<proteinExistence type="predicted"/>
<dbReference type="AlphaFoldDB" id="A0A5E4GH07"/>
<sequence length="118" mass="12522">MGIGSTVKDGALYSKGVNKVGAIGGGTQLASQSACLNLLGMKGANRESPGANARIGNGSSRATNPAVDDEDQDPSCLDLKQQPPPRVVPLPHHPRLKGLWWQRSAQQEDANVLSYVWF</sequence>
<dbReference type="Proteomes" id="UP000327085">
    <property type="component" value="Chromosome 3"/>
</dbReference>
<reference evidence="4" key="1">
    <citation type="journal article" date="2020" name="Plant J.">
        <title>Transposons played a major role in the diversification between the closely related almond and peach genomes: results from the almond genome sequence.</title>
        <authorList>
            <person name="Alioto T."/>
            <person name="Alexiou K.G."/>
            <person name="Bardil A."/>
            <person name="Barteri F."/>
            <person name="Castanera R."/>
            <person name="Cruz F."/>
            <person name="Dhingra A."/>
            <person name="Duval H."/>
            <person name="Fernandez I Marti A."/>
            <person name="Frias L."/>
            <person name="Galan B."/>
            <person name="Garcia J.L."/>
            <person name="Howad W."/>
            <person name="Gomez-Garrido J."/>
            <person name="Gut M."/>
            <person name="Julca I."/>
            <person name="Morata J."/>
            <person name="Puigdomenech P."/>
            <person name="Ribeca P."/>
            <person name="Rubio Cabetas M.J."/>
            <person name="Vlasova A."/>
            <person name="Wirthensohn M."/>
            <person name="Garcia-Mas J."/>
            <person name="Gabaldon T."/>
            <person name="Casacuberta J.M."/>
            <person name="Arus P."/>
        </authorList>
    </citation>
    <scope>NUCLEOTIDE SEQUENCE [LARGE SCALE GENOMIC DNA]</scope>
    <source>
        <strain evidence="4">cv. Texas</strain>
    </source>
</reference>
<gene>
    <name evidence="3" type="ORF">ALMOND_2B035600</name>
</gene>
<dbReference type="GO" id="GO:0015936">
    <property type="term" value="P:coenzyme A metabolic process"/>
    <property type="evidence" value="ECO:0007669"/>
    <property type="project" value="InterPro"/>
</dbReference>
<dbReference type="InterPro" id="IPR009029">
    <property type="entry name" value="HMG_CoA_Rdtase_sub-bd_dom_sf"/>
</dbReference>
<dbReference type="InterPro" id="IPR023076">
    <property type="entry name" value="HMG_CoA_Rdtase_CS"/>
</dbReference>
<name>A0A5E4GH07_PRUDU</name>
<dbReference type="SUPFAM" id="SSF56542">
    <property type="entry name" value="Substrate-binding domain of HMG-CoA reductase"/>
    <property type="match status" value="1"/>
</dbReference>
<dbReference type="Gramene" id="VVA38930">
    <property type="protein sequence ID" value="VVA38930"/>
    <property type="gene ID" value="Prudul26B035600"/>
</dbReference>
<evidence type="ECO:0000313" key="4">
    <source>
        <dbReference type="Proteomes" id="UP000327085"/>
    </source>
</evidence>
<dbReference type="PROSITE" id="PS50065">
    <property type="entry name" value="HMG_COA_REDUCTASE_4"/>
    <property type="match status" value="1"/>
</dbReference>
<dbReference type="EMBL" id="CABIKO010000713">
    <property type="protein sequence ID" value="VVA38930.1"/>
    <property type="molecule type" value="Genomic_DNA"/>
</dbReference>
<dbReference type="EC" id="1.1.1.34" evidence="1"/>
<protein>
    <recommendedName>
        <fullName evidence="1">hydroxymethylglutaryl-CoA reductase (NADPH)</fullName>
        <ecNumber evidence="1">1.1.1.34</ecNumber>
    </recommendedName>
</protein>
<accession>A0A5E4GH07</accession>
<dbReference type="GO" id="GO:0004420">
    <property type="term" value="F:hydroxymethylglutaryl-CoA reductase (NADPH) activity"/>
    <property type="evidence" value="ECO:0007669"/>
    <property type="project" value="UniProtKB-EC"/>
</dbReference>
<dbReference type="PROSITE" id="PS00318">
    <property type="entry name" value="HMG_COA_REDUCTASE_2"/>
    <property type="match status" value="1"/>
</dbReference>
<evidence type="ECO:0000256" key="1">
    <source>
        <dbReference type="ARBA" id="ARBA00012999"/>
    </source>
</evidence>
<dbReference type="InterPro" id="IPR002202">
    <property type="entry name" value="HMG_CoA_Rdtase"/>
</dbReference>
<feature type="region of interest" description="Disordered" evidence="2">
    <location>
        <begin position="46"/>
        <end position="91"/>
    </location>
</feature>
<organism evidence="3 4">
    <name type="scientific">Prunus dulcis</name>
    <name type="common">Almond</name>
    <name type="synonym">Amygdalus dulcis</name>
    <dbReference type="NCBI Taxonomy" id="3755"/>
    <lineage>
        <taxon>Eukaryota</taxon>
        <taxon>Viridiplantae</taxon>
        <taxon>Streptophyta</taxon>
        <taxon>Embryophyta</taxon>
        <taxon>Tracheophyta</taxon>
        <taxon>Spermatophyta</taxon>
        <taxon>Magnoliopsida</taxon>
        <taxon>eudicotyledons</taxon>
        <taxon>Gunneridae</taxon>
        <taxon>Pentapetalae</taxon>
        <taxon>rosids</taxon>
        <taxon>fabids</taxon>
        <taxon>Rosales</taxon>
        <taxon>Rosaceae</taxon>
        <taxon>Amygdaloideae</taxon>
        <taxon>Amygdaleae</taxon>
        <taxon>Prunus</taxon>
    </lineage>
</organism>
<dbReference type="InParanoid" id="A0A5E4GH07"/>